<evidence type="ECO:0000256" key="1">
    <source>
        <dbReference type="ARBA" id="ARBA00022898"/>
    </source>
</evidence>
<dbReference type="PIRSF" id="PIRSF004848">
    <property type="entry name" value="YBL036c_PLPDEIII"/>
    <property type="match status" value="1"/>
</dbReference>
<evidence type="ECO:0000259" key="2">
    <source>
        <dbReference type="Pfam" id="PF01168"/>
    </source>
</evidence>
<keyword evidence="1" id="KW-0663">Pyridoxal phosphate</keyword>
<dbReference type="InterPro" id="IPR011078">
    <property type="entry name" value="PyrdxlP_homeostasis"/>
</dbReference>
<dbReference type="SUPFAM" id="SSF51419">
    <property type="entry name" value="PLP-binding barrel"/>
    <property type="match status" value="1"/>
</dbReference>
<dbReference type="FunFam" id="3.20.20.10:FF:000018">
    <property type="entry name" value="Pyridoxal phosphate homeostasis protein"/>
    <property type="match status" value="1"/>
</dbReference>
<organism evidence="3">
    <name type="scientific">hydrocarbon metagenome</name>
    <dbReference type="NCBI Taxonomy" id="938273"/>
    <lineage>
        <taxon>unclassified sequences</taxon>
        <taxon>metagenomes</taxon>
        <taxon>ecological metagenomes</taxon>
    </lineage>
</organism>
<evidence type="ECO:0000313" key="3">
    <source>
        <dbReference type="EMBL" id="KUG25904.1"/>
    </source>
</evidence>
<reference evidence="3" key="1">
    <citation type="journal article" date="2015" name="Proc. Natl. Acad. Sci. U.S.A.">
        <title>Networks of energetic and metabolic interactions define dynamics in microbial communities.</title>
        <authorList>
            <person name="Embree M."/>
            <person name="Liu J.K."/>
            <person name="Al-Bassam M.M."/>
            <person name="Zengler K."/>
        </authorList>
    </citation>
    <scope>NUCLEOTIDE SEQUENCE</scope>
</reference>
<name>A0A0W8FYC9_9ZZZZ</name>
<dbReference type="Pfam" id="PF01168">
    <property type="entry name" value="Ala_racemase_N"/>
    <property type="match status" value="1"/>
</dbReference>
<feature type="domain" description="Alanine racemase N-terminal" evidence="2">
    <location>
        <begin position="5"/>
        <end position="224"/>
    </location>
</feature>
<dbReference type="CDD" id="cd00635">
    <property type="entry name" value="PLPDE_III_YBL036c_like"/>
    <property type="match status" value="1"/>
</dbReference>
<protein>
    <recommendedName>
        <fullName evidence="2">Alanine racemase N-terminal domain-containing protein</fullName>
    </recommendedName>
</protein>
<gene>
    <name evidence="3" type="ORF">ASZ90_004268</name>
</gene>
<dbReference type="GO" id="GO:0030170">
    <property type="term" value="F:pyridoxal phosphate binding"/>
    <property type="evidence" value="ECO:0007669"/>
    <property type="project" value="InterPro"/>
</dbReference>
<dbReference type="PANTHER" id="PTHR10146:SF14">
    <property type="entry name" value="PYRIDOXAL PHOSPHATE HOMEOSTASIS PROTEIN"/>
    <property type="match status" value="1"/>
</dbReference>
<dbReference type="InterPro" id="IPR029066">
    <property type="entry name" value="PLP-binding_barrel"/>
</dbReference>
<dbReference type="NCBIfam" id="TIGR00044">
    <property type="entry name" value="YggS family pyridoxal phosphate-dependent enzyme"/>
    <property type="match status" value="1"/>
</dbReference>
<dbReference type="AlphaFoldDB" id="A0A0W8FYC9"/>
<dbReference type="PANTHER" id="PTHR10146">
    <property type="entry name" value="PROLINE SYNTHETASE CO-TRANSCRIBED BACTERIAL HOMOLOG PROTEIN"/>
    <property type="match status" value="1"/>
</dbReference>
<dbReference type="HAMAP" id="MF_02087">
    <property type="entry name" value="PLP_homeostasis"/>
    <property type="match status" value="1"/>
</dbReference>
<dbReference type="Gene3D" id="3.20.20.10">
    <property type="entry name" value="Alanine racemase"/>
    <property type="match status" value="1"/>
</dbReference>
<dbReference type="EMBL" id="LNQE01000578">
    <property type="protein sequence ID" value="KUG25904.1"/>
    <property type="molecule type" value="Genomic_DNA"/>
</dbReference>
<proteinExistence type="inferred from homology"/>
<dbReference type="InterPro" id="IPR001608">
    <property type="entry name" value="Ala_racemase_N"/>
</dbReference>
<accession>A0A0W8FYC9</accession>
<sequence>MVQENLNRLRQKIKEICQKCDRKPEEITLVAVSKNNPVSVIEEAFKYGVKDFGENKAQELRDKFEVKSHGIIWHFIGHLQTNKVKYAVKAAELIHSVDSQKVLDEINKRAASENKIQKILFEVNTSDESNKYGLKNFEDLKMLAFAAEELSNVKALGLMTMAPYTDDKKIIRDCFVQLRLWKDKLNEMGHDYSDLSMGMTNDFDIAIEEGSSIIRIGTAIFGERDNSQKWNQQ</sequence>
<comment type="caution">
    <text evidence="3">The sequence shown here is derived from an EMBL/GenBank/DDBJ whole genome shotgun (WGS) entry which is preliminary data.</text>
</comment>